<evidence type="ECO:0000259" key="2">
    <source>
        <dbReference type="Pfam" id="PF01035"/>
    </source>
</evidence>
<sequence>MSSFFNQVYRIVEQIPEGNVATYGQIARMIEQPHNARVVGWAMRQAPKGLPSHRVVMKTGETAPESLIFHGGKTQKELLKAEGVPFLGNGRINLKSCVWNY</sequence>
<keyword evidence="1" id="KW-0227">DNA damage</keyword>
<dbReference type="GO" id="GO:0032259">
    <property type="term" value="P:methylation"/>
    <property type="evidence" value="ECO:0007669"/>
    <property type="project" value="UniProtKB-KW"/>
</dbReference>
<dbReference type="InterPro" id="IPR036388">
    <property type="entry name" value="WH-like_DNA-bd_sf"/>
</dbReference>
<evidence type="ECO:0000313" key="3">
    <source>
        <dbReference type="EMBL" id="TSB47593.1"/>
    </source>
</evidence>
<dbReference type="OrthoDB" id="9789813at2"/>
<dbReference type="InterPro" id="IPR052520">
    <property type="entry name" value="ATL_DNA_repair"/>
</dbReference>
<dbReference type="SUPFAM" id="SSF46767">
    <property type="entry name" value="Methylated DNA-protein cysteine methyltransferase, C-terminal domain"/>
    <property type="match status" value="1"/>
</dbReference>
<dbReference type="Pfam" id="PF01035">
    <property type="entry name" value="DNA_binding_1"/>
    <property type="match status" value="1"/>
</dbReference>
<evidence type="ECO:0000256" key="1">
    <source>
        <dbReference type="ARBA" id="ARBA00022763"/>
    </source>
</evidence>
<dbReference type="AlphaFoldDB" id="A0A554A1N0"/>
<keyword evidence="3" id="KW-0808">Transferase</keyword>
<dbReference type="Proteomes" id="UP000318521">
    <property type="component" value="Unassembled WGS sequence"/>
</dbReference>
<dbReference type="EMBL" id="VLXZ01000002">
    <property type="protein sequence ID" value="TSB47593.1"/>
    <property type="molecule type" value="Genomic_DNA"/>
</dbReference>
<protein>
    <submittedName>
        <fullName evidence="3">Methylated-DNA--[protein]-cysteine S-methyltransferase</fullName>
        <ecNumber evidence="3">2.1.1.63</ecNumber>
    </submittedName>
</protein>
<dbReference type="NCBIfam" id="TIGR00589">
    <property type="entry name" value="ogt"/>
    <property type="match status" value="1"/>
</dbReference>
<dbReference type="InterPro" id="IPR036217">
    <property type="entry name" value="MethylDNA_cys_MeTrfase_DNAb"/>
</dbReference>
<dbReference type="GO" id="GO:0003908">
    <property type="term" value="F:methylated-DNA-[protein]-cysteine S-methyltransferase activity"/>
    <property type="evidence" value="ECO:0007669"/>
    <property type="project" value="UniProtKB-EC"/>
</dbReference>
<dbReference type="PANTHER" id="PTHR42942:SF1">
    <property type="entry name" value="ALKYLTRANSFERASE-LIKE PROTEIN 1"/>
    <property type="match status" value="1"/>
</dbReference>
<evidence type="ECO:0000313" key="4">
    <source>
        <dbReference type="Proteomes" id="UP000318521"/>
    </source>
</evidence>
<dbReference type="Gene3D" id="1.10.10.10">
    <property type="entry name" value="Winged helix-like DNA-binding domain superfamily/Winged helix DNA-binding domain"/>
    <property type="match status" value="1"/>
</dbReference>
<gene>
    <name evidence="3" type="ORF">FN960_03460</name>
</gene>
<organism evidence="3 4">
    <name type="scientific">Alkalicoccobacillus porphyridii</name>
    <dbReference type="NCBI Taxonomy" id="2597270"/>
    <lineage>
        <taxon>Bacteria</taxon>
        <taxon>Bacillati</taxon>
        <taxon>Bacillota</taxon>
        <taxon>Bacilli</taxon>
        <taxon>Bacillales</taxon>
        <taxon>Bacillaceae</taxon>
        <taxon>Alkalicoccobacillus</taxon>
    </lineage>
</organism>
<feature type="domain" description="Methylated-DNA-[protein]-cysteine S-methyltransferase DNA binding" evidence="2">
    <location>
        <begin position="4"/>
        <end position="84"/>
    </location>
</feature>
<comment type="caution">
    <text evidence="3">The sequence shown here is derived from an EMBL/GenBank/DDBJ whole genome shotgun (WGS) entry which is preliminary data.</text>
</comment>
<dbReference type="InterPro" id="IPR014048">
    <property type="entry name" value="MethylDNA_cys_MeTrfase_DNA-bd"/>
</dbReference>
<accession>A0A554A1N0</accession>
<dbReference type="PANTHER" id="PTHR42942">
    <property type="entry name" value="6-O-METHYLGUANINE DNA METHYLTRANSFERASE"/>
    <property type="match status" value="1"/>
</dbReference>
<dbReference type="GO" id="GO:0006281">
    <property type="term" value="P:DNA repair"/>
    <property type="evidence" value="ECO:0007669"/>
    <property type="project" value="InterPro"/>
</dbReference>
<keyword evidence="3" id="KW-0489">Methyltransferase</keyword>
<dbReference type="EC" id="2.1.1.63" evidence="3"/>
<dbReference type="CDD" id="cd06445">
    <property type="entry name" value="ATase"/>
    <property type="match status" value="1"/>
</dbReference>
<reference evidence="3 4" key="1">
    <citation type="submission" date="2019-07" db="EMBL/GenBank/DDBJ databases">
        <authorList>
            <person name="Park Y.J."/>
            <person name="Jeong S.E."/>
            <person name="Jung H.S."/>
        </authorList>
    </citation>
    <scope>NUCLEOTIDE SEQUENCE [LARGE SCALE GENOMIC DNA]</scope>
    <source>
        <strain evidence="4">P16(2019)</strain>
    </source>
</reference>
<proteinExistence type="predicted"/>
<name>A0A554A1N0_9BACI</name>
<dbReference type="RefSeq" id="WP_143847007.1">
    <property type="nucleotide sequence ID" value="NZ_VLXZ01000002.1"/>
</dbReference>
<keyword evidence="4" id="KW-1185">Reference proteome</keyword>